<dbReference type="AlphaFoldDB" id="A0A8D8VDU5"/>
<reference evidence="1" key="1">
    <citation type="submission" date="2021-05" db="EMBL/GenBank/DDBJ databases">
        <authorList>
            <person name="Alioto T."/>
            <person name="Alioto T."/>
            <person name="Gomez Garrido J."/>
        </authorList>
    </citation>
    <scope>NUCLEOTIDE SEQUENCE</scope>
</reference>
<protein>
    <submittedName>
        <fullName evidence="1">Uncharacterized protein</fullName>
    </submittedName>
</protein>
<proteinExistence type="predicted"/>
<accession>A0A8D8VDU5</accession>
<evidence type="ECO:0000313" key="1">
    <source>
        <dbReference type="EMBL" id="CAG6719502.1"/>
    </source>
</evidence>
<name>A0A8D8VDU5_9HEMI</name>
<sequence>MGPIIFETNYKYQLKSQSYDWTTLYSTLLISALSISISLLAEKHEQGDRGGGELFLFFLGSDPIEQRDVVSAQQTIVLLKRHVNCSRDMCTVQETCVLLKRHVYCSKDMCTAPVWRCTYNSLVFFFFLSFQYLKYS</sequence>
<dbReference type="EMBL" id="HBUF01358935">
    <property type="protein sequence ID" value="CAG6719502.1"/>
    <property type="molecule type" value="Transcribed_RNA"/>
</dbReference>
<organism evidence="1">
    <name type="scientific">Cacopsylla melanoneura</name>
    <dbReference type="NCBI Taxonomy" id="428564"/>
    <lineage>
        <taxon>Eukaryota</taxon>
        <taxon>Metazoa</taxon>
        <taxon>Ecdysozoa</taxon>
        <taxon>Arthropoda</taxon>
        <taxon>Hexapoda</taxon>
        <taxon>Insecta</taxon>
        <taxon>Pterygota</taxon>
        <taxon>Neoptera</taxon>
        <taxon>Paraneoptera</taxon>
        <taxon>Hemiptera</taxon>
        <taxon>Sternorrhyncha</taxon>
        <taxon>Psylloidea</taxon>
        <taxon>Psyllidae</taxon>
        <taxon>Psyllinae</taxon>
        <taxon>Cacopsylla</taxon>
    </lineage>
</organism>